<dbReference type="EMBL" id="KZ859056">
    <property type="protein sequence ID" value="RDW23956.1"/>
    <property type="molecule type" value="Genomic_DNA"/>
</dbReference>
<dbReference type="InterPro" id="IPR019775">
    <property type="entry name" value="WD40_repeat_CS"/>
</dbReference>
<evidence type="ECO:0000313" key="4">
    <source>
        <dbReference type="EMBL" id="AOW06315.1"/>
    </source>
</evidence>
<dbReference type="eggNOG" id="KOG2394">
    <property type="taxonomic scope" value="Eukaryota"/>
</dbReference>
<reference evidence="4 6" key="1">
    <citation type="journal article" date="2016" name="PLoS ONE">
        <title>Sequence Assembly of Yarrowia lipolytica Strain W29/CLIB89 Shows Transposable Element Diversity.</title>
        <authorList>
            <person name="Magnan C."/>
            <person name="Yu J."/>
            <person name="Chang I."/>
            <person name="Jahn E."/>
            <person name="Kanomata Y."/>
            <person name="Wu J."/>
            <person name="Zeller M."/>
            <person name="Oakes M."/>
            <person name="Baldi P."/>
            <person name="Sandmeyer S."/>
        </authorList>
    </citation>
    <scope>NUCLEOTIDE SEQUENCE [LARGE SCALE GENOMIC DNA]</scope>
    <source>
        <strain evidence="4">CLIB89</strain>
        <strain evidence="6">CLIB89(W29)</strain>
    </source>
</reference>
<evidence type="ECO:0000313" key="7">
    <source>
        <dbReference type="Proteomes" id="UP000256601"/>
    </source>
</evidence>
<gene>
    <name evidence="5" type="ORF">B0I71DRAFT_135085</name>
    <name evidence="4" type="ORF">YALI1_E39083g</name>
</gene>
<dbReference type="OMA" id="DILWIDL"/>
<dbReference type="PROSITE" id="PS00678">
    <property type="entry name" value="WD_REPEATS_1"/>
    <property type="match status" value="1"/>
</dbReference>
<dbReference type="Proteomes" id="UP000256601">
    <property type="component" value="Unassembled WGS sequence"/>
</dbReference>
<dbReference type="GO" id="GO:0032153">
    <property type="term" value="C:cell division site"/>
    <property type="evidence" value="ECO:0007669"/>
    <property type="project" value="TreeGrafter"/>
</dbReference>
<feature type="region of interest" description="Disordered" evidence="3">
    <location>
        <begin position="137"/>
        <end position="170"/>
    </location>
</feature>
<name>A0A1D8NL06_YARLL</name>
<dbReference type="Gene3D" id="2.130.10.10">
    <property type="entry name" value="YVTN repeat-like/Quinoprotein amine dehydrogenase"/>
    <property type="match status" value="1"/>
</dbReference>
<dbReference type="InterPro" id="IPR015943">
    <property type="entry name" value="WD40/YVTN_repeat-like_dom_sf"/>
</dbReference>
<dbReference type="EMBL" id="CP017557">
    <property type="protein sequence ID" value="AOW06315.1"/>
    <property type="molecule type" value="Genomic_DNA"/>
</dbReference>
<evidence type="ECO:0000256" key="1">
    <source>
        <dbReference type="ARBA" id="ARBA00022574"/>
    </source>
</evidence>
<evidence type="ECO:0000313" key="6">
    <source>
        <dbReference type="Proteomes" id="UP000182444"/>
    </source>
</evidence>
<evidence type="ECO:0000313" key="5">
    <source>
        <dbReference type="EMBL" id="RDW23956.1"/>
    </source>
</evidence>
<dbReference type="InterPro" id="IPR001680">
    <property type="entry name" value="WD40_rpt"/>
</dbReference>
<feature type="compositionally biased region" description="Polar residues" evidence="3">
    <location>
        <begin position="236"/>
        <end position="251"/>
    </location>
</feature>
<reference evidence="5 7" key="2">
    <citation type="submission" date="2018-07" db="EMBL/GenBank/DDBJ databases">
        <title>Draft Genome Assemblies for Five Robust Yarrowia lipolytica Strains Exhibiting High Lipid Production and Pentose Sugar Utilization and Sugar Alcohol Secretion from Undetoxified Lignocellulosic Biomass Hydrolysates.</title>
        <authorList>
            <consortium name="DOE Joint Genome Institute"/>
            <person name="Walker C."/>
            <person name="Ryu S."/>
            <person name="Na H."/>
            <person name="Zane M."/>
            <person name="LaButti K."/>
            <person name="Lipzen A."/>
            <person name="Haridas S."/>
            <person name="Barry K."/>
            <person name="Grigoriev I.V."/>
            <person name="Quarterman J."/>
            <person name="Slininger P."/>
            <person name="Dien B."/>
            <person name="Trinh C.T."/>
        </authorList>
    </citation>
    <scope>NUCLEOTIDE SEQUENCE [LARGE SCALE GENOMIC DNA]</scope>
    <source>
        <strain evidence="5 7">YB392</strain>
    </source>
</reference>
<dbReference type="Pfam" id="PF00400">
    <property type="entry name" value="WD40"/>
    <property type="match status" value="1"/>
</dbReference>
<dbReference type="AlphaFoldDB" id="A0A1D8NL06"/>
<sequence>MFLLPPPPPMRGQHVGLYTMGTTVASPTAAQLYRDPNIDPIDATCVPTPETVGFTAPEGTYTPMECVYLAPPPPHPSDPPPVVVNPLAPTTASPQAFSNGVKLTVFAFQDKNTPQKAAPVSSGSLFSFSPASGSGWLRRPSHSLGPELSKVDSRGSDNSNSTSIYAQSSSAQASTNAVSVPISVPGSTVNVDNTNPSASSLGMFLRKKSVSSEWGTNVGSVQTAQDSSFEDDYGTPPSSTGLGASPATNNKNSKRTRPKNSLVKNNSSYLSRTIVREGLTKLLCERPLGELFVVTNINRSLQWLDLQDYQSDVHPQRHEALTKILLTRAHPLCHDVNRKTKSLAGFDLIVGFSSGDILWIDLVTGKYNRINKNGEVCKAAVVDIKWLPNSDSRFVAAHANGWVAVYDKDRDGGICEVAQSYVESKKDYRHKQGSVVDIEHCHVIKSHTEQSKQNPMALFAVSPKPLTSIAFSPISHRTLAVTGRDGYTRLINLMTEQATDVFPSYFGGVMCCAFSPCGRYLATGGQDDLVSLYRVDSTSSGQSAQIMARLQGHNSYVSHVAFDSYISDPRSIRLGSVGQDGCLLLWDVDVHTSTVRKGRSRSNSAATSLAPKADRYGTLIHPFVSRLEPSAQLSQPVVSLPVKAANKECEPLTYLEFLSDRVIAAGKDGRIWTWKRPNV</sequence>
<dbReference type="GeneID" id="2912700"/>
<evidence type="ECO:0000256" key="3">
    <source>
        <dbReference type="SAM" id="MobiDB-lite"/>
    </source>
</evidence>
<organism evidence="4 6">
    <name type="scientific">Yarrowia lipolytica</name>
    <name type="common">Candida lipolytica</name>
    <dbReference type="NCBI Taxonomy" id="4952"/>
    <lineage>
        <taxon>Eukaryota</taxon>
        <taxon>Fungi</taxon>
        <taxon>Dikarya</taxon>
        <taxon>Ascomycota</taxon>
        <taxon>Saccharomycotina</taxon>
        <taxon>Dipodascomycetes</taxon>
        <taxon>Dipodascales</taxon>
        <taxon>Dipodascales incertae sedis</taxon>
        <taxon>Yarrowia</taxon>
    </lineage>
</organism>
<feature type="compositionally biased region" description="Low complexity" evidence="3">
    <location>
        <begin position="159"/>
        <end position="170"/>
    </location>
</feature>
<dbReference type="SUPFAM" id="SSF50978">
    <property type="entry name" value="WD40 repeat-like"/>
    <property type="match status" value="1"/>
</dbReference>
<dbReference type="GO" id="GO:0051286">
    <property type="term" value="C:cell tip"/>
    <property type="evidence" value="ECO:0007669"/>
    <property type="project" value="TreeGrafter"/>
</dbReference>
<dbReference type="GO" id="GO:0045013">
    <property type="term" value="P:carbon catabolite repression of transcription"/>
    <property type="evidence" value="ECO:0007669"/>
    <property type="project" value="TreeGrafter"/>
</dbReference>
<dbReference type="SMART" id="SM00320">
    <property type="entry name" value="WD40"/>
    <property type="match status" value="5"/>
</dbReference>
<feature type="region of interest" description="Disordered" evidence="3">
    <location>
        <begin position="223"/>
        <end position="263"/>
    </location>
</feature>
<protein>
    <submittedName>
        <fullName evidence="5">WD40-repeat-containing domain protein</fullName>
    </submittedName>
</protein>
<dbReference type="FunFam" id="2.130.10.10:FF:001883">
    <property type="entry name" value="WD40-repeat-containing domain protein"/>
    <property type="match status" value="1"/>
</dbReference>
<dbReference type="VEuPathDB" id="FungiDB:YALI1_E39083g"/>
<dbReference type="Proteomes" id="UP000182444">
    <property type="component" value="Chromosome 1E"/>
</dbReference>
<dbReference type="PANTHER" id="PTHR14107:SF16">
    <property type="entry name" value="AT02583P"/>
    <property type="match status" value="1"/>
</dbReference>
<keyword evidence="2" id="KW-0677">Repeat</keyword>
<dbReference type="GO" id="GO:0005634">
    <property type="term" value="C:nucleus"/>
    <property type="evidence" value="ECO:0007669"/>
    <property type="project" value="TreeGrafter"/>
</dbReference>
<accession>A0A1D8NL06</accession>
<evidence type="ECO:0000256" key="2">
    <source>
        <dbReference type="ARBA" id="ARBA00022737"/>
    </source>
</evidence>
<dbReference type="KEGG" id="yli:2912700"/>
<dbReference type="InterPro" id="IPR036322">
    <property type="entry name" value="WD40_repeat_dom_sf"/>
</dbReference>
<dbReference type="PANTHER" id="PTHR14107">
    <property type="entry name" value="WD REPEAT PROTEIN"/>
    <property type="match status" value="1"/>
</dbReference>
<dbReference type="VEuPathDB" id="FungiDB:YALI0_E32879g"/>
<dbReference type="InterPro" id="IPR051362">
    <property type="entry name" value="WD_repeat_creC_regulators"/>
</dbReference>
<keyword evidence="1" id="KW-0853">WD repeat</keyword>
<proteinExistence type="predicted"/>